<evidence type="ECO:0000256" key="3">
    <source>
        <dbReference type="SAM" id="MobiDB-lite"/>
    </source>
</evidence>
<keyword evidence="5" id="KW-1185">Reference proteome</keyword>
<dbReference type="InterPro" id="IPR011043">
    <property type="entry name" value="Gal_Oxase/kelch_b-propeller"/>
</dbReference>
<evidence type="ECO:0000313" key="5">
    <source>
        <dbReference type="Proteomes" id="UP001207654"/>
    </source>
</evidence>
<feature type="region of interest" description="Disordered" evidence="3">
    <location>
        <begin position="39"/>
        <end position="64"/>
    </location>
</feature>
<dbReference type="InterPro" id="IPR015915">
    <property type="entry name" value="Kelch-typ_b-propeller"/>
</dbReference>
<sequence>MSLMPASTSHALPRLALLRRGCGLATLLVLAACGTEKPSPPGCAEAHPGASPSSSESGASPLCESPRWEAVEQHGDLPPALWEASASFARTSGEPAVVYRFGGQSGNFPNDFTVNDFHAFDIATATWRKLASPPPPPAARAESLMIPGPCDGCVSLVGGRGRFRTGSDLMFPEMWTYHVQRQHWEQVSSENLGDPFAVRRSSALVVEVPRAGQPGKKTFYAFGGVGNTLPRFATTSTGLRNDVAVHDEGTGWRLVTTAGEKPAPRAWAAGGYEPDSHSLLVFGGYRLGADQGPDTPAGELFGPTNYENDLWSLSLETLTWTRLQPEGPLPSPRDNTVAFFDTAHGGLVVFGGQRFDGLSSELWFYSVKDNRWSEVALGSGSPIPPGRVGGISFVRETPTAYELYLNGGATSDGGASEFLDDLWKLTWPKS</sequence>
<evidence type="ECO:0000256" key="1">
    <source>
        <dbReference type="ARBA" id="ARBA00022441"/>
    </source>
</evidence>
<reference evidence="4 5" key="1">
    <citation type="submission" date="2022-11" db="EMBL/GenBank/DDBJ databases">
        <title>Minimal conservation of predation-associated metabolite biosynthetic gene clusters underscores biosynthetic potential of Myxococcota including descriptions for ten novel species: Archangium lansinium sp. nov., Myxococcus landrumus sp. nov., Nannocystis bai.</title>
        <authorList>
            <person name="Ahearne A."/>
            <person name="Stevens C."/>
            <person name="Phillips K."/>
        </authorList>
    </citation>
    <scope>NUCLEOTIDE SEQUENCE [LARGE SCALE GENOMIC DNA]</scope>
    <source>
        <strain evidence="4 5">MIWBW</strain>
    </source>
</reference>
<gene>
    <name evidence="4" type="ORF">OV287_40225</name>
</gene>
<proteinExistence type="predicted"/>
<protein>
    <submittedName>
        <fullName evidence="4">Uncharacterized protein</fullName>
    </submittedName>
</protein>
<comment type="caution">
    <text evidence="4">The sequence shown here is derived from an EMBL/GenBank/DDBJ whole genome shotgun (WGS) entry which is preliminary data.</text>
</comment>
<keyword evidence="1" id="KW-0880">Kelch repeat</keyword>
<dbReference type="SUPFAM" id="SSF50965">
    <property type="entry name" value="Galactose oxidase, central domain"/>
    <property type="match status" value="2"/>
</dbReference>
<name>A0ABT4AHK9_9BACT</name>
<evidence type="ECO:0000313" key="4">
    <source>
        <dbReference type="EMBL" id="MCY1080689.1"/>
    </source>
</evidence>
<organism evidence="4 5">
    <name type="scientific">Archangium lansingense</name>
    <dbReference type="NCBI Taxonomy" id="2995310"/>
    <lineage>
        <taxon>Bacteria</taxon>
        <taxon>Pseudomonadati</taxon>
        <taxon>Myxococcota</taxon>
        <taxon>Myxococcia</taxon>
        <taxon>Myxococcales</taxon>
        <taxon>Cystobacterineae</taxon>
        <taxon>Archangiaceae</taxon>
        <taxon>Archangium</taxon>
    </lineage>
</organism>
<evidence type="ECO:0000256" key="2">
    <source>
        <dbReference type="ARBA" id="ARBA00022737"/>
    </source>
</evidence>
<dbReference type="RefSeq" id="WP_267539332.1">
    <property type="nucleotide sequence ID" value="NZ_JAPNKA010000001.1"/>
</dbReference>
<feature type="compositionally biased region" description="Low complexity" evidence="3">
    <location>
        <begin position="44"/>
        <end position="61"/>
    </location>
</feature>
<keyword evidence="2" id="KW-0677">Repeat</keyword>
<dbReference type="EMBL" id="JAPNKA010000001">
    <property type="protein sequence ID" value="MCY1080689.1"/>
    <property type="molecule type" value="Genomic_DNA"/>
</dbReference>
<dbReference type="Proteomes" id="UP001207654">
    <property type="component" value="Unassembled WGS sequence"/>
</dbReference>
<dbReference type="Gene3D" id="2.120.10.80">
    <property type="entry name" value="Kelch-type beta propeller"/>
    <property type="match status" value="2"/>
</dbReference>
<accession>A0ABT4AHK9</accession>
<dbReference type="PANTHER" id="PTHR46093">
    <property type="entry name" value="ACYL-COA-BINDING DOMAIN-CONTAINING PROTEIN 5"/>
    <property type="match status" value="1"/>
</dbReference>
<dbReference type="PANTHER" id="PTHR46093:SF18">
    <property type="entry name" value="FIBRONECTIN TYPE-III DOMAIN-CONTAINING PROTEIN"/>
    <property type="match status" value="1"/>
</dbReference>
<dbReference type="Pfam" id="PF24681">
    <property type="entry name" value="Kelch_KLHDC2_KLHL20_DRC7"/>
    <property type="match status" value="1"/>
</dbReference>